<dbReference type="InterPro" id="IPR012337">
    <property type="entry name" value="RNaseH-like_sf"/>
</dbReference>
<dbReference type="AlphaFoldDB" id="A0A6J8EQ10"/>
<evidence type="ECO:0000313" key="3">
    <source>
        <dbReference type="EMBL" id="CAC5422023.1"/>
    </source>
</evidence>
<dbReference type="GO" id="GO:0003676">
    <property type="term" value="F:nucleic acid binding"/>
    <property type="evidence" value="ECO:0007669"/>
    <property type="project" value="InterPro"/>
</dbReference>
<feature type="compositionally biased region" description="Basic residues" evidence="1">
    <location>
        <begin position="397"/>
        <end position="406"/>
    </location>
</feature>
<dbReference type="OrthoDB" id="6141848at2759"/>
<dbReference type="InterPro" id="IPR001584">
    <property type="entry name" value="Integrase_cat-core"/>
</dbReference>
<evidence type="ECO:0000313" key="4">
    <source>
        <dbReference type="Proteomes" id="UP000507470"/>
    </source>
</evidence>
<proteinExistence type="predicted"/>
<keyword evidence="4" id="KW-1185">Reference proteome</keyword>
<feature type="region of interest" description="Disordered" evidence="1">
    <location>
        <begin position="244"/>
        <end position="266"/>
    </location>
</feature>
<dbReference type="EMBL" id="CACVKT020009473">
    <property type="protein sequence ID" value="CAC5422023.1"/>
    <property type="molecule type" value="Genomic_DNA"/>
</dbReference>
<dbReference type="SUPFAM" id="SSF53098">
    <property type="entry name" value="Ribonuclease H-like"/>
    <property type="match status" value="1"/>
</dbReference>
<protein>
    <recommendedName>
        <fullName evidence="2">Integrase catalytic domain-containing protein</fullName>
    </recommendedName>
</protein>
<dbReference type="GO" id="GO:0015074">
    <property type="term" value="P:DNA integration"/>
    <property type="evidence" value="ECO:0007669"/>
    <property type="project" value="InterPro"/>
</dbReference>
<feature type="region of interest" description="Disordered" evidence="1">
    <location>
        <begin position="393"/>
        <end position="428"/>
    </location>
</feature>
<dbReference type="PANTHER" id="PTHR46585:SF1">
    <property type="entry name" value="CHROMO DOMAIN-CONTAINING PROTEIN"/>
    <property type="match status" value="1"/>
</dbReference>
<dbReference type="PANTHER" id="PTHR46585">
    <property type="entry name" value="INTEGRASE CORE DOMAIN CONTAINING PROTEIN"/>
    <property type="match status" value="1"/>
</dbReference>
<organism evidence="3 4">
    <name type="scientific">Mytilus coruscus</name>
    <name type="common">Sea mussel</name>
    <dbReference type="NCBI Taxonomy" id="42192"/>
    <lineage>
        <taxon>Eukaryota</taxon>
        <taxon>Metazoa</taxon>
        <taxon>Spiralia</taxon>
        <taxon>Lophotrochozoa</taxon>
        <taxon>Mollusca</taxon>
        <taxon>Bivalvia</taxon>
        <taxon>Autobranchia</taxon>
        <taxon>Pteriomorphia</taxon>
        <taxon>Mytilida</taxon>
        <taxon>Mytiloidea</taxon>
        <taxon>Mytilidae</taxon>
        <taxon>Mytilinae</taxon>
        <taxon>Mytilus</taxon>
    </lineage>
</organism>
<name>A0A6J8EQ10_MYTCO</name>
<reference evidence="3 4" key="1">
    <citation type="submission" date="2020-06" db="EMBL/GenBank/DDBJ databases">
        <authorList>
            <person name="Li R."/>
            <person name="Bekaert M."/>
        </authorList>
    </citation>
    <scope>NUCLEOTIDE SEQUENCE [LARGE SCALE GENOMIC DNA]</scope>
    <source>
        <strain evidence="4">wild</strain>
    </source>
</reference>
<dbReference type="Gene3D" id="3.30.420.10">
    <property type="entry name" value="Ribonuclease H-like superfamily/Ribonuclease H"/>
    <property type="match status" value="1"/>
</dbReference>
<evidence type="ECO:0000256" key="1">
    <source>
        <dbReference type="SAM" id="MobiDB-lite"/>
    </source>
</evidence>
<accession>A0A6J8EQ10</accession>
<dbReference type="PROSITE" id="PS50994">
    <property type="entry name" value="INTEGRASE"/>
    <property type="match status" value="1"/>
</dbReference>
<gene>
    <name evidence="3" type="ORF">MCOR_54095</name>
</gene>
<feature type="domain" description="Integrase catalytic" evidence="2">
    <location>
        <begin position="56"/>
        <end position="229"/>
    </location>
</feature>
<sequence>MDEEVNNLLAPIYYNIENPSSFSSASKLYHIVNADGKKIGYHKIKRWLNAQDNYSLQKTPRRSFKRLRVYTTGICNLMDVDLMQVSNLSQRNSGYNFILVAIDCFSRRLWMQESKSKKGDDIAKAFGKILKSAKIDKIRSDVDGCFKSKVVQKLFKERGVRHFVTKNEIKANYAERVIQTIKNKFYRYFTKKRTYRYIDNLQKFVKSYNATPHRSLNYIAPNDVTPENEADVWVQQYLNKKQSHDKKARANTKNTKQLKTEADSMRKKRMQQRKSYKFKIGSFVRIAYTRHIFNRSYSQKWTDEIFKVVRRFKKQNINIYKLGSFYNDEVILGEYYSSELQAVDKSDASLWVVEKNQRLSSTLSKSNEKCNLRLVSPSAQMVEMAKESLEDEGLQIKGKKRKRKTSPKTSSSGANIRKKKREPKRDNNFTEAIPSQLEVFEIPPYQLGVESISFEECRPTSQVTAYNPIEFNLCAQNGLEYIDLKRSKLYVKLRVKHSNGDNIAIDSKVAPVNGFFYALFSQVDCYLQGSLISSSNTNYSYKCMMKTLLDYGQDAKASQLTSALFYKDRSGHMDSFDTNTGLYERKKLIVMKHITLMMGSTNAVLENIFQDVKPKRIIMGLTSTNAVNGDYQLNPWNFQHFDLQQITLYCDGVPVDGIPLKLQFNEDRGATNVAAYVKMFENCGKWGGDAGMK</sequence>
<dbReference type="Proteomes" id="UP000507470">
    <property type="component" value="Unassembled WGS sequence"/>
</dbReference>
<dbReference type="InterPro" id="IPR036397">
    <property type="entry name" value="RNaseH_sf"/>
</dbReference>
<evidence type="ECO:0000259" key="2">
    <source>
        <dbReference type="PROSITE" id="PS50994"/>
    </source>
</evidence>